<keyword evidence="9" id="KW-1185">Reference proteome</keyword>
<reference evidence="8" key="2">
    <citation type="submission" date="2025-09" db="UniProtKB">
        <authorList>
            <consortium name="Ensembl"/>
        </authorList>
    </citation>
    <scope>IDENTIFICATION</scope>
</reference>
<evidence type="ECO:0000313" key="9">
    <source>
        <dbReference type="Proteomes" id="UP000694568"/>
    </source>
</evidence>
<feature type="domain" description="RING-type" evidence="6">
    <location>
        <begin position="11"/>
        <end position="51"/>
    </location>
</feature>
<dbReference type="InterPro" id="IPR027370">
    <property type="entry name" value="Znf-RING_euk"/>
</dbReference>
<dbReference type="InterPro" id="IPR050143">
    <property type="entry name" value="TRIM/RBCC"/>
</dbReference>
<reference evidence="8" key="1">
    <citation type="submission" date="2025-08" db="UniProtKB">
        <authorList>
            <consortium name="Ensembl"/>
        </authorList>
    </citation>
    <scope>IDENTIFICATION</scope>
</reference>
<evidence type="ECO:0000259" key="6">
    <source>
        <dbReference type="PROSITE" id="PS50089"/>
    </source>
</evidence>
<dbReference type="Pfam" id="PF00643">
    <property type="entry name" value="zf-B_box"/>
    <property type="match status" value="1"/>
</dbReference>
<dbReference type="PANTHER" id="PTHR24103">
    <property type="entry name" value="E3 UBIQUITIN-PROTEIN LIGASE TRIM"/>
    <property type="match status" value="1"/>
</dbReference>
<dbReference type="InterPro" id="IPR000315">
    <property type="entry name" value="Znf_B-box"/>
</dbReference>
<dbReference type="Gene3D" id="3.30.160.60">
    <property type="entry name" value="Classic Zinc Finger"/>
    <property type="match status" value="1"/>
</dbReference>
<proteinExistence type="predicted"/>
<keyword evidence="2 4" id="KW-0863">Zinc-finger</keyword>
<evidence type="ECO:0000256" key="1">
    <source>
        <dbReference type="ARBA" id="ARBA00022723"/>
    </source>
</evidence>
<dbReference type="InterPro" id="IPR013083">
    <property type="entry name" value="Znf_RING/FYVE/PHD"/>
</dbReference>
<evidence type="ECO:0000256" key="5">
    <source>
        <dbReference type="SAM" id="Coils"/>
    </source>
</evidence>
<dbReference type="AlphaFoldDB" id="A0A8C9XUX8"/>
<protein>
    <submittedName>
        <fullName evidence="8">Uncharacterized protein</fullName>
    </submittedName>
</protein>
<accession>A0A8C9XUX8</accession>
<dbReference type="InterPro" id="IPR058030">
    <property type="entry name" value="TRIM8/14/16/25/29/45/65_CC"/>
</dbReference>
<dbReference type="Gene3D" id="3.30.40.10">
    <property type="entry name" value="Zinc/RING finger domain, C3HC4 (zinc finger)"/>
    <property type="match status" value="1"/>
</dbReference>
<dbReference type="Pfam" id="PF13445">
    <property type="entry name" value="zf-RING_UBOX"/>
    <property type="match status" value="1"/>
</dbReference>
<dbReference type="GO" id="GO:0008270">
    <property type="term" value="F:zinc ion binding"/>
    <property type="evidence" value="ECO:0007669"/>
    <property type="project" value="UniProtKB-KW"/>
</dbReference>
<dbReference type="InterPro" id="IPR017907">
    <property type="entry name" value="Znf_RING_CS"/>
</dbReference>
<feature type="coiled-coil region" evidence="5">
    <location>
        <begin position="181"/>
        <end position="227"/>
    </location>
</feature>
<evidence type="ECO:0000313" key="8">
    <source>
        <dbReference type="Ensembl" id="ENSSLUP00000015432.1"/>
    </source>
</evidence>
<keyword evidence="5" id="KW-0175">Coiled coil</keyword>
<dbReference type="Ensembl" id="ENSSLUT00000015925.1">
    <property type="protein sequence ID" value="ENSSLUP00000015432.1"/>
    <property type="gene ID" value="ENSSLUG00000007247.1"/>
</dbReference>
<name>A0A8C9XUX8_SANLU</name>
<evidence type="ECO:0000256" key="2">
    <source>
        <dbReference type="ARBA" id="ARBA00022771"/>
    </source>
</evidence>
<dbReference type="Proteomes" id="UP000694568">
    <property type="component" value="Unplaced"/>
</dbReference>
<keyword evidence="3" id="KW-0862">Zinc</keyword>
<dbReference type="InterPro" id="IPR001841">
    <property type="entry name" value="Znf_RING"/>
</dbReference>
<feature type="domain" description="B box-type" evidence="7">
    <location>
        <begin position="79"/>
        <end position="120"/>
    </location>
</feature>
<dbReference type="SMART" id="SM00336">
    <property type="entry name" value="BBOX"/>
    <property type="match status" value="1"/>
</dbReference>
<organism evidence="8 9">
    <name type="scientific">Sander lucioperca</name>
    <name type="common">Pike-perch</name>
    <name type="synonym">Perca lucioperca</name>
    <dbReference type="NCBI Taxonomy" id="283035"/>
    <lineage>
        <taxon>Eukaryota</taxon>
        <taxon>Metazoa</taxon>
        <taxon>Chordata</taxon>
        <taxon>Craniata</taxon>
        <taxon>Vertebrata</taxon>
        <taxon>Euteleostomi</taxon>
        <taxon>Actinopterygii</taxon>
        <taxon>Neopterygii</taxon>
        <taxon>Teleostei</taxon>
        <taxon>Neoteleostei</taxon>
        <taxon>Acanthomorphata</taxon>
        <taxon>Eupercaria</taxon>
        <taxon>Perciformes</taxon>
        <taxon>Percoidei</taxon>
        <taxon>Percidae</taxon>
        <taxon>Luciopercinae</taxon>
        <taxon>Sander</taxon>
    </lineage>
</organism>
<dbReference type="SMART" id="SM00184">
    <property type="entry name" value="RING"/>
    <property type="match status" value="1"/>
</dbReference>
<evidence type="ECO:0000256" key="3">
    <source>
        <dbReference type="ARBA" id="ARBA00022833"/>
    </source>
</evidence>
<dbReference type="PROSITE" id="PS50119">
    <property type="entry name" value="ZF_BBOX"/>
    <property type="match status" value="1"/>
</dbReference>
<evidence type="ECO:0000259" key="7">
    <source>
        <dbReference type="PROSITE" id="PS50119"/>
    </source>
</evidence>
<dbReference type="SUPFAM" id="SSF57850">
    <property type="entry name" value="RING/U-box"/>
    <property type="match status" value="1"/>
</dbReference>
<dbReference type="SUPFAM" id="SSF57845">
    <property type="entry name" value="B-box zinc-binding domain"/>
    <property type="match status" value="1"/>
</dbReference>
<dbReference type="PROSITE" id="PS00518">
    <property type="entry name" value="ZF_RING_1"/>
    <property type="match status" value="1"/>
</dbReference>
<keyword evidence="1" id="KW-0479">Metal-binding</keyword>
<dbReference type="Pfam" id="PF25600">
    <property type="entry name" value="TRIM_CC"/>
    <property type="match status" value="1"/>
</dbReference>
<evidence type="ECO:0000256" key="4">
    <source>
        <dbReference type="PROSITE-ProRule" id="PRU00024"/>
    </source>
</evidence>
<sequence length="361" mass="41945">MASRSEEDLCCPVCQDIFRDPVVLLCSHSFCKDCLESCWREKPVKKCPVCRKRSLSKPHVSLVMKNLCEAFIQQRDQRSSEALCSLHSEKLKLFCLDHQQPVCLVCLHSEKHTNHRFRPIDEAARQHKKDLQGTLEPLKKKLKVFGQVKVKCDQTAILIKVQVQRTETEIKHQFKKLHQFLEEEEEARMAALREEEKQKSRRMKEKMEALSRKIAALSDTVRATEEQLRAEDVSFLINYRAAVERVHILQSVLSFGLICVFGNMHVKDQKRLQRLIKMASRIIGIDQVSAAQLYNELILKKTDQILNDPTHPLHHKFMRSNRSTGRILQQRIRTERYNKSFVPTAIRLYNDQSACSTNSNG</sequence>
<dbReference type="GeneTree" id="ENSGT00970000193381"/>
<dbReference type="PROSITE" id="PS50089">
    <property type="entry name" value="ZF_RING_2"/>
    <property type="match status" value="1"/>
</dbReference>